<feature type="region of interest" description="Disordered" evidence="7">
    <location>
        <begin position="1"/>
        <end position="21"/>
    </location>
</feature>
<keyword evidence="3" id="KW-0997">Cell inner membrane</keyword>
<evidence type="ECO:0000256" key="8">
    <source>
        <dbReference type="SAM" id="Phobius"/>
    </source>
</evidence>
<evidence type="ECO:0000256" key="2">
    <source>
        <dbReference type="ARBA" id="ARBA00022475"/>
    </source>
</evidence>
<protein>
    <recommendedName>
        <fullName evidence="10">Lipid A biosynthesis lauroyl acyltransferase</fullName>
    </recommendedName>
</protein>
<dbReference type="Pfam" id="PF03279">
    <property type="entry name" value="Lip_A_acyltrans"/>
    <property type="match status" value="1"/>
</dbReference>
<dbReference type="AlphaFoldDB" id="A0A3B0W8H4"/>
<keyword evidence="4" id="KW-0808">Transferase</keyword>
<dbReference type="EMBL" id="UOFB01000169">
    <property type="protein sequence ID" value="VAW47007.1"/>
    <property type="molecule type" value="Genomic_DNA"/>
</dbReference>
<dbReference type="GO" id="GO:0008610">
    <property type="term" value="P:lipid biosynthetic process"/>
    <property type="evidence" value="ECO:0007669"/>
    <property type="project" value="UniProtKB-ARBA"/>
</dbReference>
<proteinExistence type="predicted"/>
<keyword evidence="5 8" id="KW-0472">Membrane</keyword>
<dbReference type="GO" id="GO:1901137">
    <property type="term" value="P:carbohydrate derivative biosynthetic process"/>
    <property type="evidence" value="ECO:0007669"/>
    <property type="project" value="UniProtKB-ARBA"/>
</dbReference>
<feature type="non-terminal residue" evidence="9">
    <location>
        <position position="61"/>
    </location>
</feature>
<dbReference type="GO" id="GO:0016746">
    <property type="term" value="F:acyltransferase activity"/>
    <property type="evidence" value="ECO:0007669"/>
    <property type="project" value="UniProtKB-KW"/>
</dbReference>
<dbReference type="GO" id="GO:0005886">
    <property type="term" value="C:plasma membrane"/>
    <property type="evidence" value="ECO:0007669"/>
    <property type="project" value="UniProtKB-SubCell"/>
</dbReference>
<accession>A0A3B0W8H4</accession>
<dbReference type="InterPro" id="IPR004960">
    <property type="entry name" value="LipA_acyltrans"/>
</dbReference>
<gene>
    <name evidence="9" type="ORF">MNBD_GAMMA04-2250</name>
</gene>
<evidence type="ECO:0000256" key="1">
    <source>
        <dbReference type="ARBA" id="ARBA00004533"/>
    </source>
</evidence>
<keyword evidence="8" id="KW-1133">Transmembrane helix</keyword>
<keyword evidence="8" id="KW-0812">Transmembrane</keyword>
<evidence type="ECO:0000256" key="6">
    <source>
        <dbReference type="ARBA" id="ARBA00023315"/>
    </source>
</evidence>
<comment type="subcellular location">
    <subcellularLocation>
        <location evidence="1">Cell inner membrane</location>
    </subcellularLocation>
</comment>
<keyword evidence="6" id="KW-0012">Acyltransferase</keyword>
<evidence type="ECO:0008006" key="10">
    <source>
        <dbReference type="Google" id="ProtNLM"/>
    </source>
</evidence>
<sequence>MANPSQKKRTKKKAPPPKQPQSFQARFLLPNYWGIWLGLGLLRLLSLLPLRWKESIGKALG</sequence>
<evidence type="ECO:0000256" key="5">
    <source>
        <dbReference type="ARBA" id="ARBA00023136"/>
    </source>
</evidence>
<feature type="transmembrane region" description="Helical" evidence="8">
    <location>
        <begin position="32"/>
        <end position="50"/>
    </location>
</feature>
<evidence type="ECO:0000256" key="4">
    <source>
        <dbReference type="ARBA" id="ARBA00022679"/>
    </source>
</evidence>
<organism evidence="9">
    <name type="scientific">hydrothermal vent metagenome</name>
    <dbReference type="NCBI Taxonomy" id="652676"/>
    <lineage>
        <taxon>unclassified sequences</taxon>
        <taxon>metagenomes</taxon>
        <taxon>ecological metagenomes</taxon>
    </lineage>
</organism>
<evidence type="ECO:0000256" key="7">
    <source>
        <dbReference type="SAM" id="MobiDB-lite"/>
    </source>
</evidence>
<evidence type="ECO:0000256" key="3">
    <source>
        <dbReference type="ARBA" id="ARBA00022519"/>
    </source>
</evidence>
<feature type="compositionally biased region" description="Basic residues" evidence="7">
    <location>
        <begin position="1"/>
        <end position="15"/>
    </location>
</feature>
<evidence type="ECO:0000313" key="9">
    <source>
        <dbReference type="EMBL" id="VAW47007.1"/>
    </source>
</evidence>
<keyword evidence="2" id="KW-1003">Cell membrane</keyword>
<name>A0A3B0W8H4_9ZZZZ</name>
<reference evidence="9" key="1">
    <citation type="submission" date="2018-06" db="EMBL/GenBank/DDBJ databases">
        <authorList>
            <person name="Zhirakovskaya E."/>
        </authorList>
    </citation>
    <scope>NUCLEOTIDE SEQUENCE</scope>
</reference>